<keyword evidence="1" id="KW-1133">Transmembrane helix</keyword>
<organism evidence="2 3">
    <name type="scientific">Peptoniphilus olsenii</name>
    <dbReference type="NCBI Taxonomy" id="411570"/>
    <lineage>
        <taxon>Bacteria</taxon>
        <taxon>Bacillati</taxon>
        <taxon>Bacillota</taxon>
        <taxon>Tissierellia</taxon>
        <taxon>Tissierellales</taxon>
        <taxon>Peptoniphilaceae</taxon>
        <taxon>Peptoniphilus</taxon>
    </lineage>
</organism>
<feature type="transmembrane region" description="Helical" evidence="1">
    <location>
        <begin position="6"/>
        <end position="23"/>
    </location>
</feature>
<dbReference type="Proteomes" id="UP001549162">
    <property type="component" value="Unassembled WGS sequence"/>
</dbReference>
<protein>
    <submittedName>
        <fullName evidence="2">Na+-transporting methylmalonyl-CoA/oxaloacetate decarboxylase beta subunit</fullName>
    </submittedName>
</protein>
<evidence type="ECO:0000313" key="2">
    <source>
        <dbReference type="EMBL" id="MET3617238.1"/>
    </source>
</evidence>
<dbReference type="RefSeq" id="WP_354367485.1">
    <property type="nucleotide sequence ID" value="NZ_JBEPMA010000003.1"/>
</dbReference>
<evidence type="ECO:0000313" key="3">
    <source>
        <dbReference type="Proteomes" id="UP001549162"/>
    </source>
</evidence>
<accession>A0ABV2J9F3</accession>
<reference evidence="2 3" key="1">
    <citation type="submission" date="2024-06" db="EMBL/GenBank/DDBJ databases">
        <title>Genomic Encyclopedia of Type Strains, Phase IV (KMG-IV): sequencing the most valuable type-strain genomes for metagenomic binning, comparative biology and taxonomic classification.</title>
        <authorList>
            <person name="Goeker M."/>
        </authorList>
    </citation>
    <scope>NUCLEOTIDE SEQUENCE [LARGE SCALE GENOMIC DNA]</scope>
    <source>
        <strain evidence="2 3">DSM 21460</strain>
    </source>
</reference>
<dbReference type="PROSITE" id="PS51257">
    <property type="entry name" value="PROKAR_LIPOPROTEIN"/>
    <property type="match status" value="1"/>
</dbReference>
<proteinExistence type="predicted"/>
<keyword evidence="1" id="KW-0472">Membrane</keyword>
<keyword evidence="1" id="KW-0812">Transmembrane</keyword>
<evidence type="ECO:0000256" key="1">
    <source>
        <dbReference type="SAM" id="Phobius"/>
    </source>
</evidence>
<dbReference type="EMBL" id="JBEPMA010000003">
    <property type="protein sequence ID" value="MET3617238.1"/>
    <property type="molecule type" value="Genomic_DNA"/>
</dbReference>
<gene>
    <name evidence="2" type="ORF">ABID14_000866</name>
</gene>
<sequence length="54" mass="5794">MKLNKLLIKILIVLVLAISIIACNKKSSYREIPPGNGIIGGADGPTNIYVKTDI</sequence>
<comment type="caution">
    <text evidence="2">The sequence shown here is derived from an EMBL/GenBank/DDBJ whole genome shotgun (WGS) entry which is preliminary data.</text>
</comment>
<keyword evidence="3" id="KW-1185">Reference proteome</keyword>
<name>A0ABV2J9F3_9FIRM</name>